<accession>A0A7X2ZCA1</accession>
<reference evidence="16 17" key="1">
    <citation type="submission" date="2019-11" db="EMBL/GenBank/DDBJ databases">
        <title>Draft genome sequences of five Paenibacillus species of dairy origin.</title>
        <authorList>
            <person name="Olajide A.M."/>
            <person name="Chen S."/>
            <person name="Lapointe G."/>
        </authorList>
    </citation>
    <scope>NUCLEOTIDE SEQUENCE [LARGE SCALE GENOMIC DNA]</scope>
    <source>
        <strain evidence="16 17">2CS3</strain>
    </source>
</reference>
<evidence type="ECO:0000256" key="6">
    <source>
        <dbReference type="ARBA" id="ARBA00022475"/>
    </source>
</evidence>
<feature type="transmembrane region" description="Helical" evidence="14">
    <location>
        <begin position="123"/>
        <end position="141"/>
    </location>
</feature>
<evidence type="ECO:0000256" key="3">
    <source>
        <dbReference type="ARBA" id="ARBA00007520"/>
    </source>
</evidence>
<evidence type="ECO:0000256" key="5">
    <source>
        <dbReference type="ARBA" id="ARBA00022449"/>
    </source>
</evidence>
<feature type="transmembrane region" description="Helical" evidence="14">
    <location>
        <begin position="89"/>
        <end position="111"/>
    </location>
</feature>
<feature type="transmembrane region" description="Helical" evidence="14">
    <location>
        <begin position="58"/>
        <end position="77"/>
    </location>
</feature>
<dbReference type="GO" id="GO:0046677">
    <property type="term" value="P:response to antibiotic"/>
    <property type="evidence" value="ECO:0007669"/>
    <property type="project" value="UniProtKB-KW"/>
</dbReference>
<evidence type="ECO:0000259" key="15">
    <source>
        <dbReference type="PROSITE" id="PS50850"/>
    </source>
</evidence>
<dbReference type="EMBL" id="WNZX01000013">
    <property type="protein sequence ID" value="MUG72198.1"/>
    <property type="molecule type" value="Genomic_DNA"/>
</dbReference>
<dbReference type="AlphaFoldDB" id="A0A7X2ZCA1"/>
<dbReference type="PANTHER" id="PTHR23501:SF188">
    <property type="entry name" value="TETRACYCLINE RESISTANCE PROTEIN"/>
    <property type="match status" value="1"/>
</dbReference>
<dbReference type="PROSITE" id="PS50850">
    <property type="entry name" value="MFS"/>
    <property type="match status" value="1"/>
</dbReference>
<feature type="transmembrane region" description="Helical" evidence="14">
    <location>
        <begin position="357"/>
        <end position="380"/>
    </location>
</feature>
<keyword evidence="5" id="KW-0050">Antiport</keyword>
<sequence length="466" mass="50285">MLDSSAQSAGDKAVYPALDVRRTAPWIMFIIFFAVLNETVFNVSMPSIAEQYGLTPSGVSWVSTTFIIFFAIGSVIYGKLSDIFSLKKLIVIGIVIYNVGSLLGYVCQFSYPLVVLFRAVQGAGASAIPALIMVLIARYFSMEDRGKVFGILNSTVAFAVGIGPVIGGFVSSSLHWSYLFLIPVFTLISLPFFNRALPSQGAKPGKVDVAGAVLIALGVAALILFSTESHWYWLLACVGLLGWFTLHIRRTKEPFIEPSLFKNVLFRNGLIVAFIIFCTVMGIMYAVPFMLDSVKGLSANQVGWVLFPGAISAVLFGPIGGSLADKRGNPFVVSIGILLLIASLVLISSFVGFNAWLISGAMVLTYIGLSFIQTAIANSVSRTLTMEETGVGMGLFNLVGFISGAVGMALVGRVLAENMFQFKLNPFVWESKAWMYSNLMLLSALVIVLGALLYYRSYGRAAKVGS</sequence>
<dbReference type="RefSeq" id="WP_155615075.1">
    <property type="nucleotide sequence ID" value="NZ_JBDLZV010000001.1"/>
</dbReference>
<dbReference type="InterPro" id="IPR011701">
    <property type="entry name" value="MFS"/>
</dbReference>
<evidence type="ECO:0000256" key="1">
    <source>
        <dbReference type="ARBA" id="ARBA00003279"/>
    </source>
</evidence>
<feature type="transmembrane region" description="Helical" evidence="14">
    <location>
        <begin position="231"/>
        <end position="248"/>
    </location>
</feature>
<name>A0A7X2ZCA1_9BACL</name>
<feature type="transmembrane region" description="Helical" evidence="14">
    <location>
        <begin position="269"/>
        <end position="291"/>
    </location>
</feature>
<dbReference type="InterPro" id="IPR036259">
    <property type="entry name" value="MFS_trans_sf"/>
</dbReference>
<keyword evidence="4" id="KW-0813">Transport</keyword>
<feature type="domain" description="Major facilitator superfamily (MFS) profile" evidence="15">
    <location>
        <begin position="23"/>
        <end position="462"/>
    </location>
</feature>
<comment type="subcellular location">
    <subcellularLocation>
        <location evidence="2">Cell membrane</location>
        <topology evidence="2">Multi-pass membrane protein</topology>
    </subcellularLocation>
</comment>
<evidence type="ECO:0000256" key="2">
    <source>
        <dbReference type="ARBA" id="ARBA00004651"/>
    </source>
</evidence>
<gene>
    <name evidence="16" type="ORF">GNP93_16125</name>
</gene>
<dbReference type="Gene3D" id="1.20.1720.10">
    <property type="entry name" value="Multidrug resistance protein D"/>
    <property type="match status" value="1"/>
</dbReference>
<dbReference type="InterPro" id="IPR020846">
    <property type="entry name" value="MFS_dom"/>
</dbReference>
<evidence type="ECO:0000256" key="13">
    <source>
        <dbReference type="ARBA" id="ARBA00040630"/>
    </source>
</evidence>
<dbReference type="Pfam" id="PF07690">
    <property type="entry name" value="MFS_1"/>
    <property type="match status" value="1"/>
</dbReference>
<feature type="transmembrane region" description="Helical" evidence="14">
    <location>
        <begin position="148"/>
        <end position="170"/>
    </location>
</feature>
<protein>
    <recommendedName>
        <fullName evidence="13">Tetracycline resistance protein</fullName>
    </recommendedName>
</protein>
<feature type="transmembrane region" description="Helical" evidence="14">
    <location>
        <begin position="176"/>
        <end position="193"/>
    </location>
</feature>
<keyword evidence="8" id="KW-0375">Hydrogen ion transport</keyword>
<evidence type="ECO:0000313" key="16">
    <source>
        <dbReference type="EMBL" id="MUG72198.1"/>
    </source>
</evidence>
<comment type="similarity">
    <text evidence="3">Belongs to the major facilitator superfamily. TCR/Tet family.</text>
</comment>
<organism evidence="16 17">
    <name type="scientific">Paenibacillus validus</name>
    <dbReference type="NCBI Taxonomy" id="44253"/>
    <lineage>
        <taxon>Bacteria</taxon>
        <taxon>Bacillati</taxon>
        <taxon>Bacillota</taxon>
        <taxon>Bacilli</taxon>
        <taxon>Bacillales</taxon>
        <taxon>Paenibacillaceae</taxon>
        <taxon>Paenibacillus</taxon>
    </lineage>
</organism>
<dbReference type="PANTHER" id="PTHR23501">
    <property type="entry name" value="MAJOR FACILITATOR SUPERFAMILY"/>
    <property type="match status" value="1"/>
</dbReference>
<keyword evidence="11 14" id="KW-0472">Membrane</keyword>
<feature type="transmembrane region" description="Helical" evidence="14">
    <location>
        <begin position="26"/>
        <end position="46"/>
    </location>
</feature>
<feature type="transmembrane region" description="Helical" evidence="14">
    <location>
        <begin position="435"/>
        <end position="455"/>
    </location>
</feature>
<evidence type="ECO:0000256" key="14">
    <source>
        <dbReference type="SAM" id="Phobius"/>
    </source>
</evidence>
<dbReference type="CDD" id="cd17321">
    <property type="entry name" value="MFS_MMR_MDR_like"/>
    <property type="match status" value="1"/>
</dbReference>
<keyword evidence="10" id="KW-0406">Ion transport</keyword>
<dbReference type="GO" id="GO:0005886">
    <property type="term" value="C:plasma membrane"/>
    <property type="evidence" value="ECO:0007669"/>
    <property type="project" value="UniProtKB-SubCell"/>
</dbReference>
<evidence type="ECO:0000256" key="11">
    <source>
        <dbReference type="ARBA" id="ARBA00023136"/>
    </source>
</evidence>
<dbReference type="GO" id="GO:0015297">
    <property type="term" value="F:antiporter activity"/>
    <property type="evidence" value="ECO:0007669"/>
    <property type="project" value="UniProtKB-KW"/>
</dbReference>
<evidence type="ECO:0000256" key="12">
    <source>
        <dbReference type="ARBA" id="ARBA00023251"/>
    </source>
</evidence>
<evidence type="ECO:0000256" key="10">
    <source>
        <dbReference type="ARBA" id="ARBA00023065"/>
    </source>
</evidence>
<dbReference type="SUPFAM" id="SSF103473">
    <property type="entry name" value="MFS general substrate transporter"/>
    <property type="match status" value="1"/>
</dbReference>
<dbReference type="GO" id="GO:1902600">
    <property type="term" value="P:proton transmembrane transport"/>
    <property type="evidence" value="ECO:0007669"/>
    <property type="project" value="UniProtKB-KW"/>
</dbReference>
<evidence type="ECO:0000256" key="7">
    <source>
        <dbReference type="ARBA" id="ARBA00022692"/>
    </source>
</evidence>
<comment type="function">
    <text evidence="1">Resistance to tetracycline by an active tetracycline efflux. This is an energy-dependent process that decreases the accumulation of the antibiotic in whole cells. This protein functions as a metal-tetracycline/H(+) antiporter.</text>
</comment>
<feature type="transmembrane region" description="Helical" evidence="14">
    <location>
        <begin position="331"/>
        <end position="351"/>
    </location>
</feature>
<dbReference type="PRINTS" id="PR01036">
    <property type="entry name" value="TCRTETB"/>
</dbReference>
<keyword evidence="12" id="KW-0046">Antibiotic resistance</keyword>
<evidence type="ECO:0000256" key="9">
    <source>
        <dbReference type="ARBA" id="ARBA00022989"/>
    </source>
</evidence>
<dbReference type="Proteomes" id="UP000450917">
    <property type="component" value="Unassembled WGS sequence"/>
</dbReference>
<evidence type="ECO:0000256" key="8">
    <source>
        <dbReference type="ARBA" id="ARBA00022781"/>
    </source>
</evidence>
<proteinExistence type="inferred from homology"/>
<keyword evidence="7 14" id="KW-0812">Transmembrane</keyword>
<keyword evidence="9 14" id="KW-1133">Transmembrane helix</keyword>
<feature type="transmembrane region" description="Helical" evidence="14">
    <location>
        <begin position="205"/>
        <end position="225"/>
    </location>
</feature>
<evidence type="ECO:0000256" key="4">
    <source>
        <dbReference type="ARBA" id="ARBA00022448"/>
    </source>
</evidence>
<feature type="transmembrane region" description="Helical" evidence="14">
    <location>
        <begin position="303"/>
        <end position="324"/>
    </location>
</feature>
<evidence type="ECO:0000313" key="17">
    <source>
        <dbReference type="Proteomes" id="UP000450917"/>
    </source>
</evidence>
<comment type="caution">
    <text evidence="16">The sequence shown here is derived from an EMBL/GenBank/DDBJ whole genome shotgun (WGS) entry which is preliminary data.</text>
</comment>
<dbReference type="Gene3D" id="1.20.1250.20">
    <property type="entry name" value="MFS general substrate transporter like domains"/>
    <property type="match status" value="1"/>
</dbReference>
<keyword evidence="17" id="KW-1185">Reference proteome</keyword>
<feature type="transmembrane region" description="Helical" evidence="14">
    <location>
        <begin position="392"/>
        <end position="415"/>
    </location>
</feature>
<keyword evidence="6" id="KW-1003">Cell membrane</keyword>